<dbReference type="NCBIfam" id="TIGR03519">
    <property type="entry name" value="T9SS_PorP_fam"/>
    <property type="match status" value="1"/>
</dbReference>
<sequence>MKTRLYFFLIISSSLFTKGFSQETLPIYQDYLSDNVYLVHPAAAGIGECGKIRLTARSQWLGVDNAPQLQTASFHAKVSNDSKAAFGTILFNDKNGYHSQKGIQGTYAYHLEMDRGNGFNQLSFGLSLSAVQNEVDQSSFSTFDPEVQQIIESDFYFNADFGLGYHLGGFSSYFTVKNIFLTAKNNLRAEFDALNLRNYVLGVGYFFGDEKKFQIEPSLMFQYKEQTSEKIVDINFKIYKNLEKAQIWAALSYRTSFDGNSFEEAQYFSPILGVNYNKMMFSYTYTKQMGDIVLSKSGFHQISLGFNVLCRKARLSACPNINGGLF</sequence>
<dbReference type="AlphaFoldDB" id="A0A5S5DWR4"/>
<gene>
    <name evidence="1" type="ORF">C7447_101886</name>
</gene>
<keyword evidence="2" id="KW-1185">Reference proteome</keyword>
<evidence type="ECO:0000313" key="2">
    <source>
        <dbReference type="Proteomes" id="UP000323136"/>
    </source>
</evidence>
<dbReference type="Pfam" id="PF11751">
    <property type="entry name" value="PorP_SprF"/>
    <property type="match status" value="1"/>
</dbReference>
<protein>
    <submittedName>
        <fullName evidence="1">Type IX secretion system PorP/SprF family membrane protein</fullName>
    </submittedName>
</protein>
<dbReference type="OrthoDB" id="648347at2"/>
<proteinExistence type="predicted"/>
<comment type="caution">
    <text evidence="1">The sequence shown here is derived from an EMBL/GenBank/DDBJ whole genome shotgun (WGS) entry which is preliminary data.</text>
</comment>
<dbReference type="InterPro" id="IPR019861">
    <property type="entry name" value="PorP/SprF_Bacteroidetes"/>
</dbReference>
<organism evidence="1 2">
    <name type="scientific">Tenacibaculum adriaticum</name>
    <dbReference type="NCBI Taxonomy" id="413713"/>
    <lineage>
        <taxon>Bacteria</taxon>
        <taxon>Pseudomonadati</taxon>
        <taxon>Bacteroidota</taxon>
        <taxon>Flavobacteriia</taxon>
        <taxon>Flavobacteriales</taxon>
        <taxon>Flavobacteriaceae</taxon>
        <taxon>Tenacibaculum</taxon>
    </lineage>
</organism>
<reference evidence="1 2" key="1">
    <citation type="submission" date="2019-07" db="EMBL/GenBank/DDBJ databases">
        <title>Genomic Encyclopedia of Type Strains, Phase IV (KMG-IV): sequencing the most valuable type-strain genomes for metagenomic binning, comparative biology and taxonomic classification.</title>
        <authorList>
            <person name="Goeker M."/>
        </authorList>
    </citation>
    <scope>NUCLEOTIDE SEQUENCE [LARGE SCALE GENOMIC DNA]</scope>
    <source>
        <strain evidence="1 2">DSM 18961</strain>
    </source>
</reference>
<dbReference type="Proteomes" id="UP000323136">
    <property type="component" value="Unassembled WGS sequence"/>
</dbReference>
<dbReference type="EMBL" id="VNIA01000001">
    <property type="protein sequence ID" value="TYQ00276.1"/>
    <property type="molecule type" value="Genomic_DNA"/>
</dbReference>
<evidence type="ECO:0000313" key="1">
    <source>
        <dbReference type="EMBL" id="TYQ00276.1"/>
    </source>
</evidence>
<accession>A0A5S5DWR4</accession>
<name>A0A5S5DWR4_9FLAO</name>
<dbReference type="RefSeq" id="WP_148869106.1">
    <property type="nucleotide sequence ID" value="NZ_VNIA01000001.1"/>
</dbReference>